<keyword evidence="6" id="KW-0342">GTP-binding</keyword>
<evidence type="ECO:0000256" key="2">
    <source>
        <dbReference type="ARBA" id="ARBA00013288"/>
    </source>
</evidence>
<dbReference type="SUPFAM" id="SSF52490">
    <property type="entry name" value="Tubulin nucleotide-binding domain-like"/>
    <property type="match status" value="1"/>
</dbReference>
<dbReference type="InterPro" id="IPR002453">
    <property type="entry name" value="Beta_tubulin"/>
</dbReference>
<protein>
    <recommendedName>
        <fullName evidence="2">Tubulin beta chain</fullName>
    </recommendedName>
    <alternativeName>
        <fullName evidence="7">Beta-tubulin</fullName>
    </alternativeName>
</protein>
<proteinExistence type="inferred from homology"/>
<evidence type="ECO:0000313" key="10">
    <source>
        <dbReference type="Proteomes" id="UP001295684"/>
    </source>
</evidence>
<dbReference type="InterPro" id="IPR000217">
    <property type="entry name" value="Tubulin"/>
</dbReference>
<dbReference type="Pfam" id="PF03953">
    <property type="entry name" value="Tubulin_C"/>
    <property type="match status" value="1"/>
</dbReference>
<dbReference type="InterPro" id="IPR018316">
    <property type="entry name" value="Tubulin/FtsZ_2-layer-sand-dom"/>
</dbReference>
<dbReference type="AlphaFoldDB" id="A0AAD1XCQ9"/>
<dbReference type="Proteomes" id="UP001295684">
    <property type="component" value="Unassembled WGS sequence"/>
</dbReference>
<evidence type="ECO:0000256" key="4">
    <source>
        <dbReference type="ARBA" id="ARBA00022723"/>
    </source>
</evidence>
<dbReference type="InterPro" id="IPR023123">
    <property type="entry name" value="Tubulin_C"/>
</dbReference>
<dbReference type="GO" id="GO:0007017">
    <property type="term" value="P:microtubule-based process"/>
    <property type="evidence" value="ECO:0007669"/>
    <property type="project" value="InterPro"/>
</dbReference>
<evidence type="ECO:0000256" key="7">
    <source>
        <dbReference type="ARBA" id="ARBA00030446"/>
    </source>
</evidence>
<dbReference type="PANTHER" id="PTHR11588">
    <property type="entry name" value="TUBULIN"/>
    <property type="match status" value="1"/>
</dbReference>
<gene>
    <name evidence="9" type="ORF">ECRASSUSDP1_LOCUS10851</name>
</gene>
<evidence type="ECO:0000256" key="5">
    <source>
        <dbReference type="ARBA" id="ARBA00022741"/>
    </source>
</evidence>
<dbReference type="GO" id="GO:0005874">
    <property type="term" value="C:microtubule"/>
    <property type="evidence" value="ECO:0007669"/>
    <property type="project" value="UniProtKB-KW"/>
</dbReference>
<evidence type="ECO:0000259" key="8">
    <source>
        <dbReference type="SMART" id="SM00864"/>
    </source>
</evidence>
<comment type="caution">
    <text evidence="9">The sequence shown here is derived from an EMBL/GenBank/DDBJ whole genome shotgun (WGS) entry which is preliminary data.</text>
</comment>
<evidence type="ECO:0000256" key="6">
    <source>
        <dbReference type="ARBA" id="ARBA00023134"/>
    </source>
</evidence>
<dbReference type="PRINTS" id="PR01161">
    <property type="entry name" value="TUBULIN"/>
</dbReference>
<keyword evidence="4" id="KW-0479">Metal-binding</keyword>
<keyword evidence="5" id="KW-0547">Nucleotide-binding</keyword>
<dbReference type="GO" id="GO:0005200">
    <property type="term" value="F:structural constituent of cytoskeleton"/>
    <property type="evidence" value="ECO:0007669"/>
    <property type="project" value="InterPro"/>
</dbReference>
<dbReference type="Gene3D" id="1.10.287.600">
    <property type="entry name" value="Helix hairpin bin"/>
    <property type="match status" value="1"/>
</dbReference>
<dbReference type="GO" id="GO:0003924">
    <property type="term" value="F:GTPase activity"/>
    <property type="evidence" value="ECO:0007669"/>
    <property type="project" value="InterPro"/>
</dbReference>
<evidence type="ECO:0000256" key="3">
    <source>
        <dbReference type="ARBA" id="ARBA00022701"/>
    </source>
</evidence>
<dbReference type="Gene3D" id="3.40.50.1440">
    <property type="entry name" value="Tubulin/FtsZ, GTPase domain"/>
    <property type="match status" value="1"/>
</dbReference>
<dbReference type="PRINTS" id="PR01163">
    <property type="entry name" value="BETATUBULIN"/>
</dbReference>
<dbReference type="GO" id="GO:0005525">
    <property type="term" value="F:GTP binding"/>
    <property type="evidence" value="ECO:0007669"/>
    <property type="project" value="UniProtKB-KW"/>
</dbReference>
<evidence type="ECO:0000313" key="9">
    <source>
        <dbReference type="EMBL" id="CAI2369550.1"/>
    </source>
</evidence>
<dbReference type="SMART" id="SM00864">
    <property type="entry name" value="Tubulin"/>
    <property type="match status" value="1"/>
</dbReference>
<dbReference type="InterPro" id="IPR036525">
    <property type="entry name" value="Tubulin/FtsZ_GTPase_sf"/>
</dbReference>
<evidence type="ECO:0000256" key="1">
    <source>
        <dbReference type="ARBA" id="ARBA00009636"/>
    </source>
</evidence>
<dbReference type="SUPFAM" id="SSF55307">
    <property type="entry name" value="Tubulin C-terminal domain-like"/>
    <property type="match status" value="1"/>
</dbReference>
<dbReference type="EMBL" id="CAMPGE010010703">
    <property type="protein sequence ID" value="CAI2369550.1"/>
    <property type="molecule type" value="Genomic_DNA"/>
</dbReference>
<feature type="domain" description="Tubulin/FtsZ GTPase" evidence="8">
    <location>
        <begin position="2"/>
        <end position="177"/>
    </location>
</feature>
<name>A0AAD1XCQ9_EUPCR</name>
<comment type="similarity">
    <text evidence="1">Belongs to the tubulin family.</text>
</comment>
<keyword evidence="10" id="KW-1185">Reference proteome</keyword>
<dbReference type="Gene3D" id="3.30.1330.20">
    <property type="entry name" value="Tubulin/FtsZ, C-terminal domain"/>
    <property type="match status" value="1"/>
</dbReference>
<dbReference type="Pfam" id="PF00091">
    <property type="entry name" value="Tubulin"/>
    <property type="match status" value="1"/>
</dbReference>
<dbReference type="InterPro" id="IPR003008">
    <property type="entry name" value="Tubulin_FtsZ_GTPase"/>
</dbReference>
<dbReference type="InterPro" id="IPR008280">
    <property type="entry name" value="Tub_FtsZ_C"/>
</dbReference>
<dbReference type="InterPro" id="IPR037103">
    <property type="entry name" value="Tubulin/FtsZ-like_C"/>
</dbReference>
<sequence>MFRSSGWGSLFDADSFIVGVKQYADCSRGLGNFASCYFTTENCFQEQIIESIRQEVERAESLQGFQIVHSIVGGTGSGLTMSTLEDMSCEYSKSIIESFTMVPSLQEACSDPFKIYNMMLAFHYIIEHVNLTMLVQNFQLHQICFKSQRISCPSFSDMNHLVTSCMAGISAASRFGGPLNSSLRKLCTNLVPFPRLHFFTVAGAPFHPRPGVTSNLKKPASLDLIDPRNFLIDTNLGAGRIFTGHCCFRGDWSLREINENISNIYKTRFCYPTQWIPNNISYSVCPVPDISQKSSATFIGNLSGIKELFNQYSFEFSKHFRKKKFVHKYYTHGMDEMLFMEAESNFLDLACEYQSYTDATADDDEEYLDESDY</sequence>
<reference evidence="9" key="1">
    <citation type="submission" date="2023-07" db="EMBL/GenBank/DDBJ databases">
        <authorList>
            <consortium name="AG Swart"/>
            <person name="Singh M."/>
            <person name="Singh A."/>
            <person name="Seah K."/>
            <person name="Emmerich C."/>
        </authorList>
    </citation>
    <scope>NUCLEOTIDE SEQUENCE</scope>
    <source>
        <strain evidence="9">DP1</strain>
    </source>
</reference>
<keyword evidence="3" id="KW-0493">Microtubule</keyword>
<accession>A0AAD1XCQ9</accession>
<organism evidence="9 10">
    <name type="scientific">Euplotes crassus</name>
    <dbReference type="NCBI Taxonomy" id="5936"/>
    <lineage>
        <taxon>Eukaryota</taxon>
        <taxon>Sar</taxon>
        <taxon>Alveolata</taxon>
        <taxon>Ciliophora</taxon>
        <taxon>Intramacronucleata</taxon>
        <taxon>Spirotrichea</taxon>
        <taxon>Hypotrichia</taxon>
        <taxon>Euplotida</taxon>
        <taxon>Euplotidae</taxon>
        <taxon>Moneuplotes</taxon>
    </lineage>
</organism>
<dbReference type="GO" id="GO:0046872">
    <property type="term" value="F:metal ion binding"/>
    <property type="evidence" value="ECO:0007669"/>
    <property type="project" value="UniProtKB-KW"/>
</dbReference>